<dbReference type="EMBL" id="CM035407">
    <property type="protein sequence ID" value="KAH7444670.1"/>
    <property type="molecule type" value="Genomic_DNA"/>
</dbReference>
<evidence type="ECO:0000313" key="1">
    <source>
        <dbReference type="EMBL" id="KAH7444670.1"/>
    </source>
</evidence>
<proteinExistence type="predicted"/>
<protein>
    <submittedName>
        <fullName evidence="1">Uncharacterized protein</fullName>
    </submittedName>
</protein>
<sequence length="134" mass="15028">MAWKCQDSRSFPRFVRPVAWLGIGKIQSSLYICRVQLGGVSTRRPFSGAPRVNEALCSPEDQPCALGWSSIPLPPCRHEIILKLSRARHPQLHHPLYGRHSFPLHPLRHELHRVLMPSSLKSGSLSLPLPISSS</sequence>
<evidence type="ECO:0000313" key="2">
    <source>
        <dbReference type="Proteomes" id="UP000825935"/>
    </source>
</evidence>
<keyword evidence="2" id="KW-1185">Reference proteome</keyword>
<name>A0A8T2VBU2_CERRI</name>
<gene>
    <name evidence="1" type="ORF">KP509_02G087400</name>
</gene>
<comment type="caution">
    <text evidence="1">The sequence shown here is derived from an EMBL/GenBank/DDBJ whole genome shotgun (WGS) entry which is preliminary data.</text>
</comment>
<dbReference type="AlphaFoldDB" id="A0A8T2VBU2"/>
<reference evidence="1" key="1">
    <citation type="submission" date="2021-08" db="EMBL/GenBank/DDBJ databases">
        <title>WGS assembly of Ceratopteris richardii.</title>
        <authorList>
            <person name="Marchant D.B."/>
            <person name="Chen G."/>
            <person name="Jenkins J."/>
            <person name="Shu S."/>
            <person name="Leebens-Mack J."/>
            <person name="Grimwood J."/>
            <person name="Schmutz J."/>
            <person name="Soltis P."/>
            <person name="Soltis D."/>
            <person name="Chen Z.-H."/>
        </authorList>
    </citation>
    <scope>NUCLEOTIDE SEQUENCE</scope>
    <source>
        <strain evidence="1">Whitten #5841</strain>
        <tissue evidence="1">Leaf</tissue>
    </source>
</reference>
<accession>A0A8T2VBU2</accession>
<dbReference type="Proteomes" id="UP000825935">
    <property type="component" value="Chromosome 2"/>
</dbReference>
<organism evidence="1 2">
    <name type="scientific">Ceratopteris richardii</name>
    <name type="common">Triangle waterfern</name>
    <dbReference type="NCBI Taxonomy" id="49495"/>
    <lineage>
        <taxon>Eukaryota</taxon>
        <taxon>Viridiplantae</taxon>
        <taxon>Streptophyta</taxon>
        <taxon>Embryophyta</taxon>
        <taxon>Tracheophyta</taxon>
        <taxon>Polypodiopsida</taxon>
        <taxon>Polypodiidae</taxon>
        <taxon>Polypodiales</taxon>
        <taxon>Pteridineae</taxon>
        <taxon>Pteridaceae</taxon>
        <taxon>Parkerioideae</taxon>
        <taxon>Ceratopteris</taxon>
    </lineage>
</organism>